<dbReference type="RefSeq" id="WP_216033270.1">
    <property type="nucleotide sequence ID" value="NZ_JAHKNG010000016.1"/>
</dbReference>
<dbReference type="Proteomes" id="UP001166191">
    <property type="component" value="Unassembled WGS sequence"/>
</dbReference>
<gene>
    <name evidence="2" type="ORF">KNW02_10735</name>
</gene>
<keyword evidence="3" id="KW-1185">Reference proteome</keyword>
<protein>
    <submittedName>
        <fullName evidence="2">Metal-sulfur cluster assembly factor</fullName>
    </submittedName>
</protein>
<proteinExistence type="predicted"/>
<dbReference type="PANTHER" id="PTHR42831:SF1">
    <property type="entry name" value="FE-S PROTEIN MATURATION AUXILIARY FACTOR YITW"/>
    <property type="match status" value="1"/>
</dbReference>
<dbReference type="InterPro" id="IPR052339">
    <property type="entry name" value="Fe-S_Maturation_MIP18"/>
</dbReference>
<sequence>MNTAGSALRQPVEAALATIIDPETGYDLIAMGLIRAIRIEDGRVHVSMTTTVQGCPMTEALRLGAEAALASVPGVSEAKVDMGWDPPWTPDRVGRGVWS</sequence>
<dbReference type="InterPro" id="IPR002744">
    <property type="entry name" value="MIP18-like"/>
</dbReference>
<dbReference type="PANTHER" id="PTHR42831">
    <property type="entry name" value="FE-S PROTEIN MATURATION AUXILIARY FACTOR YITW"/>
    <property type="match status" value="1"/>
</dbReference>
<evidence type="ECO:0000313" key="3">
    <source>
        <dbReference type="Proteomes" id="UP001166191"/>
    </source>
</evidence>
<evidence type="ECO:0000313" key="2">
    <source>
        <dbReference type="EMBL" id="MBU3030591.1"/>
    </source>
</evidence>
<evidence type="ECO:0000259" key="1">
    <source>
        <dbReference type="Pfam" id="PF01883"/>
    </source>
</evidence>
<dbReference type="Pfam" id="PF01883">
    <property type="entry name" value="FeS_assembly_P"/>
    <property type="match status" value="1"/>
</dbReference>
<comment type="caution">
    <text evidence="2">The sequence shown here is derived from an EMBL/GenBank/DDBJ whole genome shotgun (WGS) entry which is preliminary data.</text>
</comment>
<reference evidence="2" key="1">
    <citation type="submission" date="2021-06" db="EMBL/GenBank/DDBJ databases">
        <title>Paracoccus bacterium XHP0099 sp. nov., isolated from the surface waters of the Yellow Sea.</title>
        <authorList>
            <person name="Xue H."/>
            <person name="Zhang D."/>
        </authorList>
    </citation>
    <scope>NUCLEOTIDE SEQUENCE</scope>
    <source>
        <strain evidence="2">XHP0099</strain>
    </source>
</reference>
<name>A0ABS6AMD2_9RHOB</name>
<organism evidence="2 3">
    <name type="scientific">Paracoccus marinaquae</name>
    <dbReference type="NCBI Taxonomy" id="2841926"/>
    <lineage>
        <taxon>Bacteria</taxon>
        <taxon>Pseudomonadati</taxon>
        <taxon>Pseudomonadota</taxon>
        <taxon>Alphaproteobacteria</taxon>
        <taxon>Rhodobacterales</taxon>
        <taxon>Paracoccaceae</taxon>
        <taxon>Paracoccus</taxon>
    </lineage>
</organism>
<accession>A0ABS6AMD2</accession>
<dbReference type="EMBL" id="JAHKNG010000016">
    <property type="protein sequence ID" value="MBU3030591.1"/>
    <property type="molecule type" value="Genomic_DNA"/>
</dbReference>
<feature type="domain" description="MIP18 family-like" evidence="1">
    <location>
        <begin position="10"/>
        <end position="80"/>
    </location>
</feature>